<dbReference type="GO" id="GO:0005506">
    <property type="term" value="F:iron ion binding"/>
    <property type="evidence" value="ECO:0007669"/>
    <property type="project" value="InterPro"/>
</dbReference>
<comment type="similarity">
    <text evidence="3">Belongs to the sodium:solute symporter (SSF) (TC 2.A.21) family.</text>
</comment>
<dbReference type="InterPro" id="IPR001734">
    <property type="entry name" value="Na/solute_symporter"/>
</dbReference>
<evidence type="ECO:0000313" key="10">
    <source>
        <dbReference type="EMBL" id="KAK5782129.1"/>
    </source>
</evidence>
<feature type="transmembrane region" description="Helical" evidence="8">
    <location>
        <begin position="256"/>
        <end position="276"/>
    </location>
</feature>
<sequence length="739" mass="82230">MVEFKQVLPQGAGYAIVCGLGAVFTGGMIATTHMLKNKKKVPNAHTYLEIVKVRYGIIGHFVYLFYAQATNILVTAMLITSRSEVFSKITGMHHIATSFLLPLGVVIYTIIGSIKATFLTDYLHTCVIIIIVMYFAFKIYATSDIPGSPGKVYDSIRAAGKNHPVENNYKGEYMTILSNGADIFFVINLVGNFGIDFLDNGYWNKAISASPVVVLSSYVMGGLAWMPVPFLISLTMGFAALAIENLPNFPTFPDKLSSYDISTGLVVPAAAISMMVGLPLGYIYEIVGIIISSAVVPVIVTLCWKNQNIVAAVASPILGTCLAIMSWLVCTKSLYKNLAISSTFMDYPMLTGNVVALLSLLIFVPVLSYVFKPQNFDWELLKNISRSDESHIIVEVITDNNVTDEESTISFVSCSNVSKAHNNEKNNIITVKSRHGIFTTLRGINWDCTGQTYKLKEWQNNNPQELHMVKSQISARMHNSQVRDIIVIQRLSKLNLVSFKRLLSIQTLTTPNENALKFISKDGEMFQIRGSKSIMIKNTDQTLINHSKFAEQLFVQCPGIEELMIGDDFVTINKDPMVHWNSVKPTVLEILTKHLASGEDVVSDEFQQVQEQKDGGYKINIPKFTYSEEEEEISELIEELIDTRIRPAIMEDGGDIDYRGWDPKTGVVYLKLQGACTSCSSSEVTLKYGIESMLKHYVEEVKEVVQMMDPEQEISLKEFDKLEKKLSASKPNSNGTANI</sequence>
<feature type="transmembrane region" description="Helical" evidence="8">
    <location>
        <begin position="309"/>
        <end position="329"/>
    </location>
</feature>
<dbReference type="Proteomes" id="UP001306508">
    <property type="component" value="Unassembled WGS sequence"/>
</dbReference>
<dbReference type="GO" id="GO:0015204">
    <property type="term" value="F:urea transmembrane transporter activity"/>
    <property type="evidence" value="ECO:0007669"/>
    <property type="project" value="InterPro"/>
</dbReference>
<dbReference type="Gene3D" id="3.30.1370.70">
    <property type="entry name" value="Scaffold protein Nfu/NifU, N-terminal domain"/>
    <property type="match status" value="1"/>
</dbReference>
<evidence type="ECO:0000256" key="5">
    <source>
        <dbReference type="ARBA" id="ARBA00022692"/>
    </source>
</evidence>
<dbReference type="GO" id="GO:0015606">
    <property type="term" value="F:spermidine transmembrane transporter activity"/>
    <property type="evidence" value="ECO:0007669"/>
    <property type="project" value="TreeGrafter"/>
</dbReference>
<dbReference type="SUPFAM" id="SSF110836">
    <property type="entry name" value="Hypothetical protein SAV1430"/>
    <property type="match status" value="1"/>
</dbReference>
<proteinExistence type="inferred from homology"/>
<evidence type="ECO:0000256" key="7">
    <source>
        <dbReference type="ARBA" id="ARBA00023136"/>
    </source>
</evidence>
<dbReference type="InterPro" id="IPR014824">
    <property type="entry name" value="Nfu/NifU_N"/>
</dbReference>
<dbReference type="CDD" id="cd11476">
    <property type="entry name" value="SLC5sbd_DUR3"/>
    <property type="match status" value="1"/>
</dbReference>
<feature type="transmembrane region" description="Helical" evidence="8">
    <location>
        <begin position="55"/>
        <end position="79"/>
    </location>
</feature>
<feature type="domain" description="Scaffold protein Nfu/NifU N-terminal" evidence="9">
    <location>
        <begin position="505"/>
        <end position="598"/>
    </location>
</feature>
<dbReference type="Gene3D" id="3.30.300.130">
    <property type="entry name" value="Fe-S cluster assembly (FSCA)"/>
    <property type="match status" value="1"/>
</dbReference>
<dbReference type="PROSITE" id="PS50283">
    <property type="entry name" value="NA_SOLUT_SYMP_3"/>
    <property type="match status" value="1"/>
</dbReference>
<dbReference type="InterPro" id="IPR036498">
    <property type="entry name" value="Nfu/NifU_N_sf"/>
</dbReference>
<evidence type="ECO:0000313" key="11">
    <source>
        <dbReference type="Proteomes" id="UP001306508"/>
    </source>
</evidence>
<evidence type="ECO:0000256" key="8">
    <source>
        <dbReference type="SAM" id="Phobius"/>
    </source>
</evidence>
<name>A0AAN7ZTD4_9SACH</name>
<evidence type="ECO:0000256" key="3">
    <source>
        <dbReference type="ARBA" id="ARBA00006434"/>
    </source>
</evidence>
<keyword evidence="11" id="KW-1185">Reference proteome</keyword>
<dbReference type="InterPro" id="IPR001075">
    <property type="entry name" value="NIF_FeS_clus_asmbl_NifU_C"/>
</dbReference>
<dbReference type="GO" id="GO:0015489">
    <property type="term" value="F:putrescine transmembrane transporter activity"/>
    <property type="evidence" value="ECO:0007669"/>
    <property type="project" value="TreeGrafter"/>
</dbReference>
<dbReference type="SUPFAM" id="SSF117916">
    <property type="entry name" value="Fe-S cluster assembly (FSCA) domain-like"/>
    <property type="match status" value="1"/>
</dbReference>
<feature type="transmembrane region" description="Helical" evidence="8">
    <location>
        <begin position="12"/>
        <end position="35"/>
    </location>
</feature>
<gene>
    <name evidence="10" type="ORF">RI543_000452</name>
</gene>
<evidence type="ECO:0000256" key="6">
    <source>
        <dbReference type="ARBA" id="ARBA00022989"/>
    </source>
</evidence>
<evidence type="ECO:0000259" key="9">
    <source>
        <dbReference type="SMART" id="SM00932"/>
    </source>
</evidence>
<feature type="transmembrane region" description="Helical" evidence="8">
    <location>
        <begin position="122"/>
        <end position="141"/>
    </location>
</feature>
<protein>
    <recommendedName>
        <fullName evidence="9">Scaffold protein Nfu/NifU N-terminal domain-containing protein</fullName>
    </recommendedName>
</protein>
<feature type="transmembrane region" description="Helical" evidence="8">
    <location>
        <begin position="282"/>
        <end position="302"/>
    </location>
</feature>
<dbReference type="PANTHER" id="PTHR46154">
    <property type="match status" value="1"/>
</dbReference>
<dbReference type="Gene3D" id="1.20.1730.10">
    <property type="entry name" value="Sodium/glucose cotransporter"/>
    <property type="match status" value="1"/>
</dbReference>
<evidence type="ECO:0000256" key="4">
    <source>
        <dbReference type="ARBA" id="ARBA00022448"/>
    </source>
</evidence>
<evidence type="ECO:0000256" key="2">
    <source>
        <dbReference type="ARBA" id="ARBA00006420"/>
    </source>
</evidence>
<dbReference type="SMART" id="SM00932">
    <property type="entry name" value="Nfu_N"/>
    <property type="match status" value="1"/>
</dbReference>
<comment type="similarity">
    <text evidence="2">Belongs to the NifU family.</text>
</comment>
<dbReference type="GO" id="GO:0016226">
    <property type="term" value="P:iron-sulfur cluster assembly"/>
    <property type="evidence" value="ECO:0007669"/>
    <property type="project" value="InterPro"/>
</dbReference>
<dbReference type="Pfam" id="PF08712">
    <property type="entry name" value="Nfu_N"/>
    <property type="match status" value="1"/>
</dbReference>
<dbReference type="AlphaFoldDB" id="A0AAN7ZTD4"/>
<feature type="transmembrane region" description="Helical" evidence="8">
    <location>
        <begin position="91"/>
        <end position="110"/>
    </location>
</feature>
<accession>A0AAN7ZTD4</accession>
<dbReference type="FunFam" id="3.30.300.130:FF:000001">
    <property type="entry name" value="NFU1 iron-sulfur cluster scaffold"/>
    <property type="match status" value="1"/>
</dbReference>
<keyword evidence="6 8" id="KW-1133">Transmembrane helix</keyword>
<organism evidence="10 11">
    <name type="scientific">Arxiozyma heterogenica</name>
    <dbReference type="NCBI Taxonomy" id="278026"/>
    <lineage>
        <taxon>Eukaryota</taxon>
        <taxon>Fungi</taxon>
        <taxon>Dikarya</taxon>
        <taxon>Ascomycota</taxon>
        <taxon>Saccharomycotina</taxon>
        <taxon>Saccharomycetes</taxon>
        <taxon>Saccharomycetales</taxon>
        <taxon>Saccharomycetaceae</taxon>
        <taxon>Arxiozyma</taxon>
    </lineage>
</organism>
<dbReference type="GO" id="GO:0005886">
    <property type="term" value="C:plasma membrane"/>
    <property type="evidence" value="ECO:0007669"/>
    <property type="project" value="TreeGrafter"/>
</dbReference>
<dbReference type="InterPro" id="IPR034904">
    <property type="entry name" value="FSCA_dom_sf"/>
</dbReference>
<keyword evidence="4" id="KW-0813">Transport</keyword>
<comment type="caution">
    <text evidence="10">The sequence shown here is derived from an EMBL/GenBank/DDBJ whole genome shotgun (WGS) entry which is preliminary data.</text>
</comment>
<evidence type="ECO:0000256" key="1">
    <source>
        <dbReference type="ARBA" id="ARBA00004141"/>
    </source>
</evidence>
<dbReference type="EMBL" id="JAWIZZ010000015">
    <property type="protein sequence ID" value="KAK5782129.1"/>
    <property type="molecule type" value="Genomic_DNA"/>
</dbReference>
<comment type="subcellular location">
    <subcellularLocation>
        <location evidence="1">Membrane</location>
        <topology evidence="1">Multi-pass membrane protein</topology>
    </subcellularLocation>
</comment>
<dbReference type="Pfam" id="PF01106">
    <property type="entry name" value="NifU"/>
    <property type="match status" value="1"/>
</dbReference>
<dbReference type="InterPro" id="IPR031155">
    <property type="entry name" value="DUR"/>
</dbReference>
<keyword evidence="5 8" id="KW-0812">Transmembrane</keyword>
<keyword evidence="7 8" id="KW-0472">Membrane</keyword>
<reference evidence="11" key="1">
    <citation type="submission" date="2023-07" db="EMBL/GenBank/DDBJ databases">
        <title>A draft genome of Kazachstania heterogenica Y-27499.</title>
        <authorList>
            <person name="Donic C."/>
            <person name="Kralova J.S."/>
            <person name="Fidel L."/>
            <person name="Ben-Dor S."/>
            <person name="Jung S."/>
        </authorList>
    </citation>
    <scope>NUCLEOTIDE SEQUENCE [LARGE SCALE GENOMIC DNA]</scope>
    <source>
        <strain evidence="11">Y27499</strain>
    </source>
</reference>
<feature type="transmembrane region" description="Helical" evidence="8">
    <location>
        <begin position="224"/>
        <end position="244"/>
    </location>
</feature>
<dbReference type="InterPro" id="IPR038377">
    <property type="entry name" value="Na/Glc_symporter_sf"/>
</dbReference>
<dbReference type="PANTHER" id="PTHR46154:SF4">
    <property type="entry name" value="UREA ACTIVE TRANSPORTER"/>
    <property type="match status" value="1"/>
</dbReference>
<dbReference type="GO" id="GO:0051536">
    <property type="term" value="F:iron-sulfur cluster binding"/>
    <property type="evidence" value="ECO:0007669"/>
    <property type="project" value="InterPro"/>
</dbReference>
<feature type="transmembrane region" description="Helical" evidence="8">
    <location>
        <begin position="349"/>
        <end position="371"/>
    </location>
</feature>